<dbReference type="Pfam" id="PF00067">
    <property type="entry name" value="p450"/>
    <property type="match status" value="1"/>
</dbReference>
<dbReference type="OrthoDB" id="3945418at2759"/>
<dbReference type="Gene3D" id="1.10.630.10">
    <property type="entry name" value="Cytochrome P450"/>
    <property type="match status" value="1"/>
</dbReference>
<keyword evidence="3 8" id="KW-0349">Heme</keyword>
<evidence type="ECO:0000256" key="4">
    <source>
        <dbReference type="ARBA" id="ARBA00022723"/>
    </source>
</evidence>
<dbReference type="CDD" id="cd11054">
    <property type="entry name" value="CYP24A1-like"/>
    <property type="match status" value="1"/>
</dbReference>
<evidence type="ECO:0000256" key="1">
    <source>
        <dbReference type="ARBA" id="ARBA00001971"/>
    </source>
</evidence>
<dbReference type="GeneID" id="117650791"/>
<comment type="cofactor">
    <cofactor evidence="1 8">
        <name>heme</name>
        <dbReference type="ChEBI" id="CHEBI:30413"/>
    </cofactor>
</comment>
<evidence type="ECO:0000256" key="9">
    <source>
        <dbReference type="RuleBase" id="RU000461"/>
    </source>
</evidence>
<feature type="binding site" description="axial binding residue" evidence="8">
    <location>
        <position position="472"/>
    </location>
    <ligand>
        <name>heme</name>
        <dbReference type="ChEBI" id="CHEBI:30413"/>
    </ligand>
    <ligandPart>
        <name>Fe</name>
        <dbReference type="ChEBI" id="CHEBI:18248"/>
    </ligandPart>
</feature>
<gene>
    <name evidence="11" type="primary">LOC117650791</name>
</gene>
<dbReference type="PANTHER" id="PTHR24279:SF120">
    <property type="entry name" value="CYTOCHROME P450"/>
    <property type="match status" value="1"/>
</dbReference>
<evidence type="ECO:0000256" key="6">
    <source>
        <dbReference type="ARBA" id="ARBA00023004"/>
    </source>
</evidence>
<dbReference type="InParanoid" id="A0A6P8ZXZ4"/>
<comment type="similarity">
    <text evidence="2 9">Belongs to the cytochrome P450 family.</text>
</comment>
<dbReference type="InterPro" id="IPR002401">
    <property type="entry name" value="Cyt_P450_E_grp-I"/>
</dbReference>
<evidence type="ECO:0000313" key="10">
    <source>
        <dbReference type="Proteomes" id="UP000515158"/>
    </source>
</evidence>
<evidence type="ECO:0000313" key="11">
    <source>
        <dbReference type="RefSeq" id="XP_034250283.1"/>
    </source>
</evidence>
<dbReference type="PANTHER" id="PTHR24279">
    <property type="entry name" value="CYTOCHROME P450"/>
    <property type="match status" value="1"/>
</dbReference>
<dbReference type="FunFam" id="1.10.630.10:FF:000006">
    <property type="entry name" value="Cytochrome P450 302a1, mitochondrial"/>
    <property type="match status" value="1"/>
</dbReference>
<evidence type="ECO:0000256" key="2">
    <source>
        <dbReference type="ARBA" id="ARBA00010617"/>
    </source>
</evidence>
<keyword evidence="4 8" id="KW-0479">Metal-binding</keyword>
<dbReference type="PRINTS" id="PR00463">
    <property type="entry name" value="EP450I"/>
</dbReference>
<dbReference type="InterPro" id="IPR036396">
    <property type="entry name" value="Cyt_P450_sf"/>
</dbReference>
<accession>A0A6P8ZXZ4</accession>
<proteinExistence type="inferred from homology"/>
<dbReference type="RefSeq" id="XP_034250283.1">
    <property type="nucleotide sequence ID" value="XM_034394392.1"/>
</dbReference>
<dbReference type="GO" id="GO:0005506">
    <property type="term" value="F:iron ion binding"/>
    <property type="evidence" value="ECO:0007669"/>
    <property type="project" value="InterPro"/>
</dbReference>
<dbReference type="GO" id="GO:0020037">
    <property type="term" value="F:heme binding"/>
    <property type="evidence" value="ECO:0007669"/>
    <property type="project" value="InterPro"/>
</dbReference>
<evidence type="ECO:0000256" key="5">
    <source>
        <dbReference type="ARBA" id="ARBA00023002"/>
    </source>
</evidence>
<dbReference type="PRINTS" id="PR00385">
    <property type="entry name" value="P450"/>
</dbReference>
<dbReference type="InterPro" id="IPR050479">
    <property type="entry name" value="CYP11_CYP27_families"/>
</dbReference>
<protein>
    <submittedName>
        <fullName evidence="11">Probable cytochrome P450 49a1</fullName>
    </submittedName>
</protein>
<reference evidence="11" key="1">
    <citation type="submission" date="2025-08" db="UniProtKB">
        <authorList>
            <consortium name="RefSeq"/>
        </authorList>
    </citation>
    <scope>IDENTIFICATION</scope>
    <source>
        <tissue evidence="11">Total insect</tissue>
    </source>
</reference>
<name>A0A6P8ZXZ4_THRPL</name>
<evidence type="ECO:0000256" key="7">
    <source>
        <dbReference type="ARBA" id="ARBA00023033"/>
    </source>
</evidence>
<dbReference type="Proteomes" id="UP000515158">
    <property type="component" value="Unplaced"/>
</dbReference>
<dbReference type="GO" id="GO:0016705">
    <property type="term" value="F:oxidoreductase activity, acting on paired donors, with incorporation or reduction of molecular oxygen"/>
    <property type="evidence" value="ECO:0007669"/>
    <property type="project" value="InterPro"/>
</dbReference>
<dbReference type="InterPro" id="IPR001128">
    <property type="entry name" value="Cyt_P450"/>
</dbReference>
<evidence type="ECO:0000256" key="8">
    <source>
        <dbReference type="PIRSR" id="PIRSR602401-1"/>
    </source>
</evidence>
<organism evidence="11">
    <name type="scientific">Thrips palmi</name>
    <name type="common">Melon thrips</name>
    <dbReference type="NCBI Taxonomy" id="161013"/>
    <lineage>
        <taxon>Eukaryota</taxon>
        <taxon>Metazoa</taxon>
        <taxon>Ecdysozoa</taxon>
        <taxon>Arthropoda</taxon>
        <taxon>Hexapoda</taxon>
        <taxon>Insecta</taxon>
        <taxon>Pterygota</taxon>
        <taxon>Neoptera</taxon>
        <taxon>Paraneoptera</taxon>
        <taxon>Thysanoptera</taxon>
        <taxon>Terebrantia</taxon>
        <taxon>Thripoidea</taxon>
        <taxon>Thripidae</taxon>
        <taxon>Thrips</taxon>
    </lineage>
</organism>
<dbReference type="SUPFAM" id="SSF48264">
    <property type="entry name" value="Cytochrome P450"/>
    <property type="match status" value="1"/>
</dbReference>
<keyword evidence="6 8" id="KW-0408">Iron</keyword>
<keyword evidence="7 9" id="KW-0503">Monooxygenase</keyword>
<evidence type="ECO:0000256" key="3">
    <source>
        <dbReference type="ARBA" id="ARBA00022617"/>
    </source>
</evidence>
<keyword evidence="10" id="KW-1185">Reference proteome</keyword>
<dbReference type="KEGG" id="tpal:117650791"/>
<keyword evidence="5 9" id="KW-0560">Oxidoreductase</keyword>
<sequence>MSLPRVQRAARCALRLQQERSALRAVAARARSTAAALAAEADWDAARPYSDIPGPKPLAVGGNAWRFMPYVGQFHGLGLDELIAALHAEFGPVCKLGGMPRPDLLFVSDVDIMQSVLRNEGSWPTRRAAQTLEHYFRDLRKNYLVSLAVSNGKEWQDFRSAVNQVMMQPRNTAPYVQPIDSVAQDFVARMREIRAPDGRMPADYTDELAKWSLESISYVALDTRLGLLAGDLDPTSDAVVMMDTIRGLFDCMYNLDIKPSVWKWVSTPTYRKFVGNMHLFTSLASKYVDRAVARLKALSRRELEQGNRSVLESLLINTGDPTKAVSMVMDMLLAGVDTTSAAMSGLLYQLATNPDKQAKLQEELDRVIPDKTAPITQDQMEQLKYARACIKEAMRLMPVLPTSFRDTGKDQVLGGYRVPKGTTVGMSSLVMAQDERYFPKARQFLPERWLPGGSKTDHPFAFLPFGFGPRMCVGKRFANLELENLVAKIFRNFTLEWNQPPARTKFTIFLKFETPLQFIVRDRP</sequence>
<dbReference type="GO" id="GO:0004497">
    <property type="term" value="F:monooxygenase activity"/>
    <property type="evidence" value="ECO:0007669"/>
    <property type="project" value="UniProtKB-KW"/>
</dbReference>
<dbReference type="PROSITE" id="PS00086">
    <property type="entry name" value="CYTOCHROME_P450"/>
    <property type="match status" value="1"/>
</dbReference>
<dbReference type="InterPro" id="IPR017972">
    <property type="entry name" value="Cyt_P450_CS"/>
</dbReference>
<dbReference type="AlphaFoldDB" id="A0A6P8ZXZ4"/>